<evidence type="ECO:0000313" key="2">
    <source>
        <dbReference type="Proteomes" id="UP000273982"/>
    </source>
</evidence>
<protein>
    <submittedName>
        <fullName evidence="1">Uncharacterized protein</fullName>
    </submittedName>
</protein>
<accession>A0A3G8M8R3</accession>
<organism evidence="1 2">
    <name type="scientific">Methylocystis rosea</name>
    <dbReference type="NCBI Taxonomy" id="173366"/>
    <lineage>
        <taxon>Bacteria</taxon>
        <taxon>Pseudomonadati</taxon>
        <taxon>Pseudomonadota</taxon>
        <taxon>Alphaproteobacteria</taxon>
        <taxon>Hyphomicrobiales</taxon>
        <taxon>Methylocystaceae</taxon>
        <taxon>Methylocystis</taxon>
    </lineage>
</organism>
<proteinExistence type="predicted"/>
<dbReference type="KEGG" id="mros:EHO51_10820"/>
<gene>
    <name evidence="1" type="ORF">EHO51_10820</name>
</gene>
<dbReference type="Proteomes" id="UP000273982">
    <property type="component" value="Chromosome"/>
</dbReference>
<dbReference type="AlphaFoldDB" id="A0A3G8M8R3"/>
<name>A0A3G8M8R3_9HYPH</name>
<sequence>MKNTPDDAYVKAESGGTRTVEHLRAALKQRRVKLTDVARDLNIPYRSLQNYFNKNDMPLSLYEQICRFARIPRSYPMDGCRMKLDVENIKTALVDVLGQKLPSVSVNTSRESGMNIEIGNPPAEDRDFKSLRAAASMIVLLLDSKYDRICEAELNGPLDDA</sequence>
<dbReference type="EMBL" id="CP034086">
    <property type="protein sequence ID" value="AZG77188.1"/>
    <property type="molecule type" value="Genomic_DNA"/>
</dbReference>
<evidence type="ECO:0000313" key="1">
    <source>
        <dbReference type="EMBL" id="AZG77188.1"/>
    </source>
</evidence>
<dbReference type="RefSeq" id="WP_124738911.1">
    <property type="nucleotide sequence ID" value="NZ_CP034086.1"/>
</dbReference>
<reference evidence="1 2" key="1">
    <citation type="submission" date="2018-11" db="EMBL/GenBank/DDBJ databases">
        <title>Genome squencing of methanotrophic bacteria isolated from alkaline groundwater in Korea.</title>
        <authorList>
            <person name="Nguyen L.N."/>
        </authorList>
    </citation>
    <scope>NUCLEOTIDE SEQUENCE [LARGE SCALE GENOMIC DNA]</scope>
    <source>
        <strain evidence="1 2">GW6</strain>
    </source>
</reference>